<sequence length="441" mass="49952">MARSVGIFWDFVVAKRSLELKSLKPSDKTRIFADFSRALINGTCDGVQDPLGLYWKQQPVDQVRRILGAVDQFISSMVQDVEKPKEVTVVNQELNTIFNSARKNNVSLRSSMHSGERPSSTTVVSNIPRGRTASPAISFPAQFVETVLWEGFRRGGPEKSGWGNYNIGAMMIFLLQAYGGAREHEPHHLWETDVVEDPSRPGHASVALYHPSFGVAFQDDVDGKPQRTQRHNVLKERYGLPPRNLGTGSYRIGWKNAKVATKDHFALFFWSDPMASMLFFELYRHYLGYRAQLMERRASLGLPPHPFLFVSSREARNRADGYRWIGAPASIESYETHLERAVKRVGLSYGHEFGTTSHGLRHLYAYTLRKLGIKNKLLQEGLRHRHPTSSSRYGLPPALEVSAELTAAWARNRDSLPEGIRLTRTQRYFQANGQGYEGDLF</sequence>
<keyword evidence="3" id="KW-1185">Reference proteome</keyword>
<name>A0ABV6IWQ0_9PROT</name>
<dbReference type="SUPFAM" id="SSF56349">
    <property type="entry name" value="DNA breaking-rejoining enzymes"/>
    <property type="match status" value="1"/>
</dbReference>
<evidence type="ECO:0000256" key="1">
    <source>
        <dbReference type="ARBA" id="ARBA00023172"/>
    </source>
</evidence>
<dbReference type="InterPro" id="IPR011010">
    <property type="entry name" value="DNA_brk_join_enz"/>
</dbReference>
<evidence type="ECO:0008006" key="4">
    <source>
        <dbReference type="Google" id="ProtNLM"/>
    </source>
</evidence>
<dbReference type="Gene3D" id="1.10.443.10">
    <property type="entry name" value="Intergrase catalytic core"/>
    <property type="match status" value="1"/>
</dbReference>
<reference evidence="2 3" key="1">
    <citation type="submission" date="2024-09" db="EMBL/GenBank/DDBJ databases">
        <authorList>
            <person name="Sun Q."/>
            <person name="Mori K."/>
        </authorList>
    </citation>
    <scope>NUCLEOTIDE SEQUENCE [LARGE SCALE GENOMIC DNA]</scope>
    <source>
        <strain evidence="2 3">CCM 7468</strain>
    </source>
</reference>
<dbReference type="InterPro" id="IPR013762">
    <property type="entry name" value="Integrase-like_cat_sf"/>
</dbReference>
<organism evidence="2 3">
    <name type="scientific">Muricoccus vinaceus</name>
    <dbReference type="NCBI Taxonomy" id="424704"/>
    <lineage>
        <taxon>Bacteria</taxon>
        <taxon>Pseudomonadati</taxon>
        <taxon>Pseudomonadota</taxon>
        <taxon>Alphaproteobacteria</taxon>
        <taxon>Acetobacterales</taxon>
        <taxon>Roseomonadaceae</taxon>
        <taxon>Muricoccus</taxon>
    </lineage>
</organism>
<keyword evidence="1" id="KW-0233">DNA recombination</keyword>
<dbReference type="Proteomes" id="UP001589789">
    <property type="component" value="Unassembled WGS sequence"/>
</dbReference>
<accession>A0ABV6IWQ0</accession>
<dbReference type="EMBL" id="JBHLVZ010000069">
    <property type="protein sequence ID" value="MFC0387742.1"/>
    <property type="molecule type" value="Genomic_DNA"/>
</dbReference>
<gene>
    <name evidence="2" type="ORF">ACFFIC_19675</name>
</gene>
<comment type="caution">
    <text evidence="2">The sequence shown here is derived from an EMBL/GenBank/DDBJ whole genome shotgun (WGS) entry which is preliminary data.</text>
</comment>
<evidence type="ECO:0000313" key="3">
    <source>
        <dbReference type="Proteomes" id="UP001589789"/>
    </source>
</evidence>
<dbReference type="RefSeq" id="WP_377053484.1">
    <property type="nucleotide sequence ID" value="NZ_JBHLVZ010000069.1"/>
</dbReference>
<evidence type="ECO:0000313" key="2">
    <source>
        <dbReference type="EMBL" id="MFC0387742.1"/>
    </source>
</evidence>
<protein>
    <recommendedName>
        <fullName evidence="4">Tyr recombinase domain-containing protein</fullName>
    </recommendedName>
</protein>
<proteinExistence type="predicted"/>